<comment type="caution">
    <text evidence="7">The sequence shown here is derived from an EMBL/GenBank/DDBJ whole genome shotgun (WGS) entry which is preliminary data.</text>
</comment>
<dbReference type="GO" id="GO:0030132">
    <property type="term" value="C:clathrin coat of coated pit"/>
    <property type="evidence" value="ECO:0007669"/>
    <property type="project" value="InterPro"/>
</dbReference>
<gene>
    <name evidence="7" type="ORF">PICST_75094</name>
</gene>
<dbReference type="GeneID" id="4851345"/>
<dbReference type="RefSeq" id="XP_001387942.1">
    <property type="nucleotide sequence ID" value="XM_001387905.1"/>
</dbReference>
<reference evidence="7 8" key="1">
    <citation type="journal article" date="2007" name="Nat. Biotechnol.">
        <title>Genome sequence of the lignocellulose-bioconverting and xylose-fermenting yeast Pichia stipitis.</title>
        <authorList>
            <person name="Jeffries T.W."/>
            <person name="Grigoriev I.V."/>
            <person name="Grimwood J."/>
            <person name="Laplaza J.M."/>
            <person name="Aerts A."/>
            <person name="Salamov A."/>
            <person name="Schmutz J."/>
            <person name="Lindquist E."/>
            <person name="Dehal P."/>
            <person name="Shapiro H."/>
            <person name="Jin Y.S."/>
            <person name="Passoth V."/>
            <person name="Richardson P.M."/>
        </authorList>
    </citation>
    <scope>NUCLEOTIDE SEQUENCE [LARGE SCALE GENOMIC DNA]</scope>
    <source>
        <strain evidence="8">ATCC 58785 / CBS 6054 / NBRC 10063 / NRRL Y-11545</strain>
    </source>
</reference>
<dbReference type="eggNOG" id="KOG4031">
    <property type="taxonomic scope" value="Eukaryota"/>
</dbReference>
<sequence>MADKFPAIESVDDDSIVAGQDDVAGADFLSREQELLGDEFKTEQDREVLAASDDEINEFNEQFPDVEESAAVAVPVVASEAEDDYEFSQPVASKFEGESAPLKEWKQRRDLEISERESANSKKKQEIVAKAQQTVDDFYDNYNIKKEQHSKEVLKEQDEYLEKRDGFLKRGTLWDRVNEIVSEVGDLPESEDRDKSRFKDLLGKLKGKENAPGAGGY</sequence>
<keyword evidence="5 6" id="KW-0968">Cytoplasmic vesicle</keyword>
<evidence type="ECO:0000313" key="8">
    <source>
        <dbReference type="Proteomes" id="UP000002258"/>
    </source>
</evidence>
<keyword evidence="3 6" id="KW-0472">Membrane</keyword>
<dbReference type="PANTHER" id="PTHR10639">
    <property type="entry name" value="CLATHRIN LIGHT CHAIN"/>
    <property type="match status" value="1"/>
</dbReference>
<evidence type="ECO:0000256" key="1">
    <source>
        <dbReference type="ARBA" id="ARBA00004180"/>
    </source>
</evidence>
<evidence type="ECO:0000256" key="3">
    <source>
        <dbReference type="ARBA" id="ARBA00023136"/>
    </source>
</evidence>
<comment type="subcellular location">
    <subcellularLocation>
        <location evidence="1 6">Cytoplasmic vesicle membrane</location>
        <topology evidence="1 6">Peripheral membrane protein</topology>
        <orientation evidence="1 6">Cytoplasmic side</orientation>
    </subcellularLocation>
    <subcellularLocation>
        <location evidence="6">Membrane</location>
        <location evidence="6">Coated pit</location>
        <topology evidence="6">Peripheral membrane protein</topology>
        <orientation evidence="6">Cytoplasmic side</orientation>
    </subcellularLocation>
    <text evidence="6">Cytoplasmic face of coated pits and vesicles.</text>
</comment>
<dbReference type="EMBL" id="AAVQ01000001">
    <property type="protein sequence ID" value="EAZ63919.1"/>
    <property type="molecule type" value="Genomic_DNA"/>
</dbReference>
<dbReference type="AlphaFoldDB" id="A3GGE6"/>
<dbReference type="GO" id="GO:0072583">
    <property type="term" value="P:clathrin-dependent endocytosis"/>
    <property type="evidence" value="ECO:0007669"/>
    <property type="project" value="TreeGrafter"/>
</dbReference>
<dbReference type="OrthoDB" id="5512at2759"/>
<comment type="function">
    <text evidence="6">Clathrin is the major protein of the polyhedral coat of coated pits and vesicles.</text>
</comment>
<proteinExistence type="inferred from homology"/>
<protein>
    <recommendedName>
        <fullName evidence="6">Clathrin light chain</fullName>
    </recommendedName>
</protein>
<dbReference type="FunCoup" id="A3GGE6">
    <property type="interactions" value="368"/>
</dbReference>
<dbReference type="HOGENOM" id="CLU_069856_0_1_1"/>
<keyword evidence="8" id="KW-1185">Reference proteome</keyword>
<dbReference type="GO" id="GO:0005198">
    <property type="term" value="F:structural molecule activity"/>
    <property type="evidence" value="ECO:0007669"/>
    <property type="project" value="InterPro"/>
</dbReference>
<dbReference type="GO" id="GO:0030130">
    <property type="term" value="C:clathrin coat of trans-Golgi network vesicle"/>
    <property type="evidence" value="ECO:0007669"/>
    <property type="project" value="InterPro"/>
</dbReference>
<keyword evidence="4 6" id="KW-0168">Coated pit</keyword>
<evidence type="ECO:0000256" key="5">
    <source>
        <dbReference type="ARBA" id="ARBA00023329"/>
    </source>
</evidence>
<dbReference type="GO" id="GO:0032050">
    <property type="term" value="F:clathrin heavy chain binding"/>
    <property type="evidence" value="ECO:0007669"/>
    <property type="project" value="TreeGrafter"/>
</dbReference>
<dbReference type="InterPro" id="IPR000996">
    <property type="entry name" value="Clathrin_L-chain"/>
</dbReference>
<dbReference type="OMA" id="FYENYNT"/>
<comment type="similarity">
    <text evidence="2 6">Belongs to the clathrin light chain family.</text>
</comment>
<dbReference type="PANTHER" id="PTHR10639:SF7">
    <property type="entry name" value="CLATHRIN LIGHT CHAIN"/>
    <property type="match status" value="1"/>
</dbReference>
<name>A3GGE6_PICST</name>
<dbReference type="STRING" id="322104.A3GGE6"/>
<accession>A3GGE6</accession>
<dbReference type="InParanoid" id="A3GGE6"/>
<dbReference type="GO" id="GO:0006886">
    <property type="term" value="P:intracellular protein transport"/>
    <property type="evidence" value="ECO:0007669"/>
    <property type="project" value="InterPro"/>
</dbReference>
<dbReference type="Pfam" id="PF01086">
    <property type="entry name" value="Clathrin_lg_ch"/>
    <property type="match status" value="1"/>
</dbReference>
<evidence type="ECO:0000313" key="7">
    <source>
        <dbReference type="EMBL" id="EAZ63919.1"/>
    </source>
</evidence>
<organism evidence="7 8">
    <name type="scientific">Scheffersomyces stipitis (strain ATCC 58785 / CBS 6054 / NBRC 10063 / NRRL Y-11545)</name>
    <name type="common">Yeast</name>
    <name type="synonym">Pichia stipitis</name>
    <dbReference type="NCBI Taxonomy" id="322104"/>
    <lineage>
        <taxon>Eukaryota</taxon>
        <taxon>Fungi</taxon>
        <taxon>Dikarya</taxon>
        <taxon>Ascomycota</taxon>
        <taxon>Saccharomycotina</taxon>
        <taxon>Pichiomycetes</taxon>
        <taxon>Debaryomycetaceae</taxon>
        <taxon>Scheffersomyces</taxon>
    </lineage>
</organism>
<evidence type="ECO:0000256" key="2">
    <source>
        <dbReference type="ARBA" id="ARBA00005263"/>
    </source>
</evidence>
<evidence type="ECO:0000256" key="4">
    <source>
        <dbReference type="ARBA" id="ARBA00023176"/>
    </source>
</evidence>
<evidence type="ECO:0000256" key="6">
    <source>
        <dbReference type="RuleBase" id="RU363137"/>
    </source>
</evidence>
<dbReference type="KEGG" id="pic:PICST_75094"/>
<dbReference type="Proteomes" id="UP000002258">
    <property type="component" value="Chromosome 1"/>
</dbReference>